<sequence>MSIDAHPYSAVDLVRVHRLKGIPTHKRGLYSGLVNRCFTTRSGHYTIGRGSDEHGRVRSGVSGFLLGVRRHTDALSLSPPRLKMQSICTDSEVLFQWTEGDDAQYAVFEEDEMLAPHRSGRSASRNLSRTSDLLVLSLKQFLERTYGKQMSAEQREEAVRLLRERRGTQHRKSGGHPPLDSKKADGGRHLLSTEGAMMALEEFLQNEANAGSFGVGESRHQRRTKSNAISGSESASPNSKHQVIVVQDLSPTVLESDSSMNPPILATETMSHNCGDQLLDTMAPGHLLSLGADGGGSRHLVDGEESTSTLATSSPYSSCRTSNPEGAAALRRKRQARLKLIDSIARSGSGGDDRCVPLGKLRRSSRDANRFLLGLDFDAQSPKSTDAAPFDMREETVGPVERPTTAPGEPQSDAHRISSVGAGANSDMGETAGLGVGGDDRFDTGDVKKVFSKARTSAGRGVPALKTQEHSSEPVSGVAVAAAGSSLEDPPKGSPNHSREDSPKSDPIDSESTGSLNEFLMLFPEQKNHVELRRTAKSILDGVEEMWDDNDMKDFLLPNFQHSNWEHSRRDDLAGAGNADELPREPSEDLKEDDSFTGFCVSDEALIAKFRIDAEEEFSALVARRDALRAELADQSTLLRDFGEDAHYLSVGEARSGMTAEQYAIALTHMVHSYSLSHRLHLNCALEETIAREVHGDCKEDNNVEGAAEGFLDHFWRGRSDMVDVGCQVSDADLCYVDAAVRSTEQKLEDLILHERALVGAVRLTTVAVANIMAFHASLEMESTCRECFYVFNKPRTLWPCGHTFCFACLTNMYNSRGELICSECGSICETGYTPNIAIELISNYQTLCQRDETHSGIENGGAIVEERSQTIEGVLRSLLNELLAAQSSWSTHLAV</sequence>
<evidence type="ECO:0000259" key="6">
    <source>
        <dbReference type="PROSITE" id="PS50089"/>
    </source>
</evidence>
<dbReference type="SUPFAM" id="SSF57850">
    <property type="entry name" value="RING/U-box"/>
    <property type="match status" value="1"/>
</dbReference>
<evidence type="ECO:0000256" key="4">
    <source>
        <dbReference type="PROSITE-ProRule" id="PRU00175"/>
    </source>
</evidence>
<feature type="compositionally biased region" description="Polar residues" evidence="5">
    <location>
        <begin position="306"/>
        <end position="324"/>
    </location>
</feature>
<name>A0A836HR46_9TRYP</name>
<feature type="region of interest" description="Disordered" evidence="5">
    <location>
        <begin position="571"/>
        <end position="595"/>
    </location>
</feature>
<dbReference type="EMBL" id="JAFJZO010000023">
    <property type="protein sequence ID" value="KAG5504342.1"/>
    <property type="molecule type" value="Genomic_DNA"/>
</dbReference>
<feature type="region of interest" description="Disordered" evidence="5">
    <location>
        <begin position="382"/>
        <end position="443"/>
    </location>
</feature>
<keyword evidence="2 4" id="KW-0863">Zinc-finger</keyword>
<accession>A0A836HR46</accession>
<feature type="domain" description="RING-type" evidence="6">
    <location>
        <begin position="785"/>
        <end position="825"/>
    </location>
</feature>
<feature type="region of interest" description="Disordered" evidence="5">
    <location>
        <begin position="455"/>
        <end position="513"/>
    </location>
</feature>
<keyword evidence="3" id="KW-0862">Zinc</keyword>
<comment type="caution">
    <text evidence="7">The sequence shown here is derived from an EMBL/GenBank/DDBJ whole genome shotgun (WGS) entry which is preliminary data.</text>
</comment>
<feature type="region of interest" description="Disordered" evidence="5">
    <location>
        <begin position="212"/>
        <end position="240"/>
    </location>
</feature>
<evidence type="ECO:0000313" key="8">
    <source>
        <dbReference type="Proteomes" id="UP000674318"/>
    </source>
</evidence>
<evidence type="ECO:0000256" key="2">
    <source>
        <dbReference type="ARBA" id="ARBA00022771"/>
    </source>
</evidence>
<feature type="region of interest" description="Disordered" evidence="5">
    <location>
        <begin position="295"/>
        <end position="327"/>
    </location>
</feature>
<dbReference type="PANTHER" id="PTHR25464">
    <property type="entry name" value="TRIPARTITE MOTIF-CONTAINING PROTEIN 2-LIKE PROTEIN"/>
    <property type="match status" value="1"/>
</dbReference>
<evidence type="ECO:0000256" key="5">
    <source>
        <dbReference type="SAM" id="MobiDB-lite"/>
    </source>
</evidence>
<protein>
    <recommendedName>
        <fullName evidence="6">RING-type domain-containing protein</fullName>
    </recommendedName>
</protein>
<dbReference type="InterPro" id="IPR017907">
    <property type="entry name" value="Znf_RING_CS"/>
</dbReference>
<feature type="compositionally biased region" description="Basic and acidic residues" evidence="5">
    <location>
        <begin position="497"/>
        <end position="507"/>
    </location>
</feature>
<dbReference type="RefSeq" id="XP_067756965.1">
    <property type="nucleotide sequence ID" value="XM_067900765.1"/>
</dbReference>
<dbReference type="AlphaFoldDB" id="A0A836HR46"/>
<feature type="compositionally biased region" description="Low complexity" evidence="5">
    <location>
        <begin position="475"/>
        <end position="486"/>
    </location>
</feature>
<reference evidence="7 8" key="1">
    <citation type="submission" date="2021-02" db="EMBL/GenBank/DDBJ databases">
        <title>Porcisia hertigi Genome sequencing and assembly.</title>
        <authorList>
            <person name="Almutairi H."/>
            <person name="Gatherer D."/>
        </authorList>
    </citation>
    <scope>NUCLEOTIDE SEQUENCE [LARGE SCALE GENOMIC DNA]</scope>
    <source>
        <strain evidence="7 8">C119</strain>
    </source>
</reference>
<proteinExistence type="predicted"/>
<evidence type="ECO:0000256" key="3">
    <source>
        <dbReference type="ARBA" id="ARBA00022833"/>
    </source>
</evidence>
<gene>
    <name evidence="7" type="ORF">JKF63_04791</name>
</gene>
<dbReference type="GO" id="GO:0008270">
    <property type="term" value="F:zinc ion binding"/>
    <property type="evidence" value="ECO:0007669"/>
    <property type="project" value="UniProtKB-KW"/>
</dbReference>
<dbReference type="PROSITE" id="PS50089">
    <property type="entry name" value="ZF_RING_2"/>
    <property type="match status" value="1"/>
</dbReference>
<feature type="region of interest" description="Disordered" evidence="5">
    <location>
        <begin position="165"/>
        <end position="187"/>
    </location>
</feature>
<keyword evidence="1" id="KW-0479">Metal-binding</keyword>
<dbReference type="OrthoDB" id="265776at2759"/>
<evidence type="ECO:0000313" key="7">
    <source>
        <dbReference type="EMBL" id="KAG5504342.1"/>
    </source>
</evidence>
<dbReference type="InterPro" id="IPR013083">
    <property type="entry name" value="Znf_RING/FYVE/PHD"/>
</dbReference>
<dbReference type="PROSITE" id="PS00518">
    <property type="entry name" value="ZF_RING_1"/>
    <property type="match status" value="1"/>
</dbReference>
<dbReference type="InterPro" id="IPR027370">
    <property type="entry name" value="Znf-RING_euk"/>
</dbReference>
<dbReference type="GeneID" id="94290842"/>
<organism evidence="7 8">
    <name type="scientific">Porcisia hertigi</name>
    <dbReference type="NCBI Taxonomy" id="2761500"/>
    <lineage>
        <taxon>Eukaryota</taxon>
        <taxon>Discoba</taxon>
        <taxon>Euglenozoa</taxon>
        <taxon>Kinetoplastea</taxon>
        <taxon>Metakinetoplastina</taxon>
        <taxon>Trypanosomatida</taxon>
        <taxon>Trypanosomatidae</taxon>
        <taxon>Leishmaniinae</taxon>
        <taxon>Porcisia</taxon>
    </lineage>
</organism>
<evidence type="ECO:0000256" key="1">
    <source>
        <dbReference type="ARBA" id="ARBA00022723"/>
    </source>
</evidence>
<dbReference type="Pfam" id="PF13445">
    <property type="entry name" value="zf-RING_UBOX"/>
    <property type="match status" value="1"/>
</dbReference>
<dbReference type="KEGG" id="phet:94290842"/>
<dbReference type="Proteomes" id="UP000674318">
    <property type="component" value="Unassembled WGS sequence"/>
</dbReference>
<keyword evidence="8" id="KW-1185">Reference proteome</keyword>
<dbReference type="PANTHER" id="PTHR25464:SF2">
    <property type="entry name" value="RING-TYPE DOMAIN-CONTAINING PROTEIN"/>
    <property type="match status" value="1"/>
</dbReference>
<feature type="compositionally biased region" description="Polar residues" evidence="5">
    <location>
        <begin position="226"/>
        <end position="240"/>
    </location>
</feature>
<dbReference type="InterPro" id="IPR001841">
    <property type="entry name" value="Znf_RING"/>
</dbReference>
<dbReference type="Gene3D" id="3.30.40.10">
    <property type="entry name" value="Zinc/RING finger domain, C3HC4 (zinc finger)"/>
    <property type="match status" value="1"/>
</dbReference>